<feature type="domain" description="FHA" evidence="3">
    <location>
        <begin position="175"/>
        <end position="234"/>
    </location>
</feature>
<dbReference type="RefSeq" id="WP_192777004.1">
    <property type="nucleotide sequence ID" value="NZ_BAAASY010000039.1"/>
</dbReference>
<comment type="caution">
    <text evidence="4">The sequence shown here is derived from an EMBL/GenBank/DDBJ whole genome shotgun (WGS) entry which is preliminary data.</text>
</comment>
<dbReference type="SMART" id="SM00240">
    <property type="entry name" value="FHA"/>
    <property type="match status" value="1"/>
</dbReference>
<proteinExistence type="predicted"/>
<evidence type="ECO:0000313" key="4">
    <source>
        <dbReference type="EMBL" id="MBE1562241.1"/>
    </source>
</evidence>
<gene>
    <name evidence="4" type="ORF">H4W81_005020</name>
</gene>
<evidence type="ECO:0000256" key="1">
    <source>
        <dbReference type="ARBA" id="ARBA00022553"/>
    </source>
</evidence>
<dbReference type="CDD" id="cd00060">
    <property type="entry name" value="FHA"/>
    <property type="match status" value="1"/>
</dbReference>
<protein>
    <recommendedName>
        <fullName evidence="3">FHA domain-containing protein</fullName>
    </recommendedName>
</protein>
<keyword evidence="5" id="KW-1185">Reference proteome</keyword>
<dbReference type="InterPro" id="IPR050923">
    <property type="entry name" value="Cell_Proc_Reg/RNA_Proc"/>
</dbReference>
<evidence type="ECO:0000259" key="3">
    <source>
        <dbReference type="PROSITE" id="PS50006"/>
    </source>
</evidence>
<dbReference type="SUPFAM" id="SSF49879">
    <property type="entry name" value="SMAD/FHA domain"/>
    <property type="match status" value="1"/>
</dbReference>
<keyword evidence="1" id="KW-0597">Phosphoprotein</keyword>
<feature type="compositionally biased region" description="Low complexity" evidence="2">
    <location>
        <begin position="47"/>
        <end position="97"/>
    </location>
</feature>
<dbReference type="PANTHER" id="PTHR23308">
    <property type="entry name" value="NUCLEAR INHIBITOR OF PROTEIN PHOSPHATASE-1"/>
    <property type="match status" value="1"/>
</dbReference>
<feature type="region of interest" description="Disordered" evidence="2">
    <location>
        <begin position="1"/>
        <end position="99"/>
    </location>
</feature>
<reference evidence="4 5" key="1">
    <citation type="submission" date="2020-10" db="EMBL/GenBank/DDBJ databases">
        <title>Sequencing the genomes of 1000 actinobacteria strains.</title>
        <authorList>
            <person name="Klenk H.-P."/>
        </authorList>
    </citation>
    <scope>NUCLEOTIDE SEQUENCE [LARGE SCALE GENOMIC DNA]</scope>
    <source>
        <strain evidence="4 5">DSM 43748</strain>
    </source>
</reference>
<sequence length="263" mass="26825">MTLTCPQGHSSGDAEYCDVCGTPMPTPPPQAATPGSPGNPGSPPGPLASSPEAPGSLSGPSTSSPGAPGIPGSSAASVSPGSAAGSAETSAGAAGTPDVCPICQTPRSGRFCEIDGHDFEAPPLDPVAPPLWEAVVEADRVHFDEVIAQEGPDAGTVVFPPYCPERSFPLVGRQVRIGRRSRSRNSFPEIDLGEPPADPGISHLHAVLMAQRDGTWTLVDPGSANGTMVNGKPLQMNVPVPVGEGDRIHLGAWTLITLRRSAP</sequence>
<organism evidence="4 5">
    <name type="scientific">Nonomuraea africana</name>
    <dbReference type="NCBI Taxonomy" id="46171"/>
    <lineage>
        <taxon>Bacteria</taxon>
        <taxon>Bacillati</taxon>
        <taxon>Actinomycetota</taxon>
        <taxon>Actinomycetes</taxon>
        <taxon>Streptosporangiales</taxon>
        <taxon>Streptosporangiaceae</taxon>
        <taxon>Nonomuraea</taxon>
    </lineage>
</organism>
<feature type="compositionally biased region" description="Polar residues" evidence="2">
    <location>
        <begin position="1"/>
        <end position="10"/>
    </location>
</feature>
<dbReference type="Pfam" id="PF00498">
    <property type="entry name" value="FHA"/>
    <property type="match status" value="1"/>
</dbReference>
<dbReference type="EMBL" id="JADBEF010000001">
    <property type="protein sequence ID" value="MBE1562241.1"/>
    <property type="molecule type" value="Genomic_DNA"/>
</dbReference>
<dbReference type="InterPro" id="IPR008984">
    <property type="entry name" value="SMAD_FHA_dom_sf"/>
</dbReference>
<dbReference type="PROSITE" id="PS50006">
    <property type="entry name" value="FHA_DOMAIN"/>
    <property type="match status" value="1"/>
</dbReference>
<name>A0ABR9KKB2_9ACTN</name>
<dbReference type="Proteomes" id="UP000661607">
    <property type="component" value="Unassembled WGS sequence"/>
</dbReference>
<dbReference type="InterPro" id="IPR000253">
    <property type="entry name" value="FHA_dom"/>
</dbReference>
<dbReference type="Gene3D" id="2.60.200.20">
    <property type="match status" value="1"/>
</dbReference>
<evidence type="ECO:0000313" key="5">
    <source>
        <dbReference type="Proteomes" id="UP000661607"/>
    </source>
</evidence>
<accession>A0ABR9KKB2</accession>
<evidence type="ECO:0000256" key="2">
    <source>
        <dbReference type="SAM" id="MobiDB-lite"/>
    </source>
</evidence>